<evidence type="ECO:0000313" key="1">
    <source>
        <dbReference type="EMBL" id="MBW77657.1"/>
    </source>
</evidence>
<name>A0A2M4DJE0_ANODA</name>
<dbReference type="AlphaFoldDB" id="A0A2M4DJE0"/>
<reference evidence="1" key="1">
    <citation type="submission" date="2018-01" db="EMBL/GenBank/DDBJ databases">
        <title>An insight into the sialome of Amazonian anophelines.</title>
        <authorList>
            <person name="Ribeiro J.M."/>
            <person name="Scarpassa V."/>
            <person name="Calvo E."/>
        </authorList>
    </citation>
    <scope>NUCLEOTIDE SEQUENCE</scope>
</reference>
<protein>
    <submittedName>
        <fullName evidence="1">Putative secreted protein</fullName>
    </submittedName>
</protein>
<organism evidence="1">
    <name type="scientific">Anopheles darlingi</name>
    <name type="common">Mosquito</name>
    <dbReference type="NCBI Taxonomy" id="43151"/>
    <lineage>
        <taxon>Eukaryota</taxon>
        <taxon>Metazoa</taxon>
        <taxon>Ecdysozoa</taxon>
        <taxon>Arthropoda</taxon>
        <taxon>Hexapoda</taxon>
        <taxon>Insecta</taxon>
        <taxon>Pterygota</taxon>
        <taxon>Neoptera</taxon>
        <taxon>Endopterygota</taxon>
        <taxon>Diptera</taxon>
        <taxon>Nematocera</taxon>
        <taxon>Culicoidea</taxon>
        <taxon>Culicidae</taxon>
        <taxon>Anophelinae</taxon>
        <taxon>Anopheles</taxon>
    </lineage>
</organism>
<proteinExistence type="predicted"/>
<dbReference type="EMBL" id="GGFL01013479">
    <property type="protein sequence ID" value="MBW77657.1"/>
    <property type="molecule type" value="Transcribed_RNA"/>
</dbReference>
<sequence length="168" mass="18793">MQYLPVAPARIARLFPFVIVTPVAAGIDEIVDQTRAPQSASLWPVADATLQTETGTGARIGLIAPVIARNGCDSGRQWYLGDHVAFLASFQQQHTPIAHLRQPVSHYRTTGTGTDNDEIVLLPVYDRIRNAIRCIPKQCARLIEQDLYDRVSAGFDRWDNQQVLEQHY</sequence>
<accession>A0A2M4DJE0</accession>